<dbReference type="OrthoDB" id="1113207at2759"/>
<evidence type="ECO:0000259" key="1">
    <source>
        <dbReference type="Pfam" id="PF13966"/>
    </source>
</evidence>
<accession>A0A7J6WHW6</accession>
<dbReference type="AlphaFoldDB" id="A0A7J6WHW6"/>
<sequence>MGMEMGEAETFSVSTIYGELLKIHDDFPSHTGYPAKLVWGCRVPTNVKFFHWSLLWNHTLNIDNLLKQGILFTDLCSLCGGNGESIWHLFISCPIAQAIWKGLTGHVQDASLLLNFSNIEELLSNWPELKSREI</sequence>
<feature type="domain" description="Reverse transcriptase zinc-binding" evidence="1">
    <location>
        <begin position="11"/>
        <end position="100"/>
    </location>
</feature>
<comment type="caution">
    <text evidence="2">The sequence shown here is derived from an EMBL/GenBank/DDBJ whole genome shotgun (WGS) entry which is preliminary data.</text>
</comment>
<keyword evidence="3" id="KW-1185">Reference proteome</keyword>
<feature type="non-terminal residue" evidence="2">
    <location>
        <position position="134"/>
    </location>
</feature>
<reference evidence="2 3" key="1">
    <citation type="submission" date="2020-06" db="EMBL/GenBank/DDBJ databases">
        <title>Transcriptomic and genomic resources for Thalictrum thalictroides and T. hernandezii: Facilitating candidate gene discovery in an emerging model plant lineage.</title>
        <authorList>
            <person name="Arias T."/>
            <person name="Riano-Pachon D.M."/>
            <person name="Di Stilio V.S."/>
        </authorList>
    </citation>
    <scope>NUCLEOTIDE SEQUENCE [LARGE SCALE GENOMIC DNA]</scope>
    <source>
        <strain evidence="3">cv. WT478/WT964</strain>
        <tissue evidence="2">Leaves</tissue>
    </source>
</reference>
<gene>
    <name evidence="2" type="ORF">FRX31_013442</name>
</gene>
<dbReference type="InterPro" id="IPR026960">
    <property type="entry name" value="RVT-Znf"/>
</dbReference>
<dbReference type="Proteomes" id="UP000554482">
    <property type="component" value="Unassembled WGS sequence"/>
</dbReference>
<dbReference type="Pfam" id="PF13966">
    <property type="entry name" value="zf-RVT"/>
    <property type="match status" value="1"/>
</dbReference>
<organism evidence="2 3">
    <name type="scientific">Thalictrum thalictroides</name>
    <name type="common">Rue-anemone</name>
    <name type="synonym">Anemone thalictroides</name>
    <dbReference type="NCBI Taxonomy" id="46969"/>
    <lineage>
        <taxon>Eukaryota</taxon>
        <taxon>Viridiplantae</taxon>
        <taxon>Streptophyta</taxon>
        <taxon>Embryophyta</taxon>
        <taxon>Tracheophyta</taxon>
        <taxon>Spermatophyta</taxon>
        <taxon>Magnoliopsida</taxon>
        <taxon>Ranunculales</taxon>
        <taxon>Ranunculaceae</taxon>
        <taxon>Thalictroideae</taxon>
        <taxon>Thalictrum</taxon>
    </lineage>
</organism>
<proteinExistence type="predicted"/>
<evidence type="ECO:0000313" key="3">
    <source>
        <dbReference type="Proteomes" id="UP000554482"/>
    </source>
</evidence>
<evidence type="ECO:0000313" key="2">
    <source>
        <dbReference type="EMBL" id="KAF5196971.1"/>
    </source>
</evidence>
<protein>
    <recommendedName>
        <fullName evidence="1">Reverse transcriptase zinc-binding domain-containing protein</fullName>
    </recommendedName>
</protein>
<dbReference type="EMBL" id="JABWDY010015273">
    <property type="protein sequence ID" value="KAF5196971.1"/>
    <property type="molecule type" value="Genomic_DNA"/>
</dbReference>
<name>A0A7J6WHW6_THATH</name>